<protein>
    <submittedName>
        <fullName evidence="1">Uncharacterized protein</fullName>
    </submittedName>
</protein>
<reference evidence="1 2" key="1">
    <citation type="journal article" date="2024" name="Front Chem Biol">
        <title>Unveiling the potential of Daldinia eschscholtzii MFLUCC 19-0629 through bioactivity and bioinformatics studies for enhanced sustainable agriculture production.</title>
        <authorList>
            <person name="Brooks S."/>
            <person name="Weaver J.A."/>
            <person name="Klomchit A."/>
            <person name="Alharthi S.A."/>
            <person name="Onlamun T."/>
            <person name="Nurani R."/>
            <person name="Vong T.K."/>
            <person name="Alberti F."/>
            <person name="Greco C."/>
        </authorList>
    </citation>
    <scope>NUCLEOTIDE SEQUENCE [LARGE SCALE GENOMIC DNA]</scope>
    <source>
        <strain evidence="1">MFLUCC 19-0629</strain>
    </source>
</reference>
<dbReference type="EMBL" id="JBANMG010000006">
    <property type="protein sequence ID" value="KAK6952326.1"/>
    <property type="molecule type" value="Genomic_DNA"/>
</dbReference>
<dbReference type="Proteomes" id="UP001369815">
    <property type="component" value="Unassembled WGS sequence"/>
</dbReference>
<evidence type="ECO:0000313" key="1">
    <source>
        <dbReference type="EMBL" id="KAK6952326.1"/>
    </source>
</evidence>
<organism evidence="1 2">
    <name type="scientific">Daldinia eschscholtzii</name>
    <dbReference type="NCBI Taxonomy" id="292717"/>
    <lineage>
        <taxon>Eukaryota</taxon>
        <taxon>Fungi</taxon>
        <taxon>Dikarya</taxon>
        <taxon>Ascomycota</taxon>
        <taxon>Pezizomycotina</taxon>
        <taxon>Sordariomycetes</taxon>
        <taxon>Xylariomycetidae</taxon>
        <taxon>Xylariales</taxon>
        <taxon>Hypoxylaceae</taxon>
        <taxon>Daldinia</taxon>
    </lineage>
</organism>
<name>A0AAX6MIP3_9PEZI</name>
<evidence type="ECO:0000313" key="2">
    <source>
        <dbReference type="Proteomes" id="UP001369815"/>
    </source>
</evidence>
<dbReference type="AlphaFoldDB" id="A0AAX6MIP3"/>
<accession>A0AAX6MIP3</accession>
<gene>
    <name evidence="1" type="ORF">Daesc_006861</name>
</gene>
<keyword evidence="2" id="KW-1185">Reference proteome</keyword>
<sequence length="72" mass="7895">MEIYQYAVDAESIDALSKYQITSFFSQRKPITKDDCDKIATKITGTPVSPTLVQGVASYTVAADTLQHPKVV</sequence>
<proteinExistence type="predicted"/>
<comment type="caution">
    <text evidence="1">The sequence shown here is derived from an EMBL/GenBank/DDBJ whole genome shotgun (WGS) entry which is preliminary data.</text>
</comment>